<sequence length="88" mass="10334">MSLGQGKPQHSEELWHSFHAERKFFKVLRKKLGRVCISESTLQLEFRVDFTNDETFWLARTCDMVVEDAAVAQRKVSIRNERVSVHEL</sequence>
<proteinExistence type="predicted"/>
<accession>A0AAP0JFC1</accession>
<name>A0AAP0JFC1_9MAGN</name>
<protein>
    <submittedName>
        <fullName evidence="1">Uncharacterized protein</fullName>
    </submittedName>
</protein>
<comment type="caution">
    <text evidence="1">The sequence shown here is derived from an EMBL/GenBank/DDBJ whole genome shotgun (WGS) entry which is preliminary data.</text>
</comment>
<gene>
    <name evidence="1" type="ORF">Scep_011453</name>
</gene>
<dbReference type="EMBL" id="JBBNAG010000005">
    <property type="protein sequence ID" value="KAK9131925.1"/>
    <property type="molecule type" value="Genomic_DNA"/>
</dbReference>
<reference evidence="1 2" key="1">
    <citation type="submission" date="2024-01" db="EMBL/GenBank/DDBJ databases">
        <title>Genome assemblies of Stephania.</title>
        <authorList>
            <person name="Yang L."/>
        </authorList>
    </citation>
    <scope>NUCLEOTIDE SEQUENCE [LARGE SCALE GENOMIC DNA]</scope>
    <source>
        <strain evidence="1">JXDWG</strain>
        <tissue evidence="1">Leaf</tissue>
    </source>
</reference>
<keyword evidence="2" id="KW-1185">Reference proteome</keyword>
<organism evidence="1 2">
    <name type="scientific">Stephania cephalantha</name>
    <dbReference type="NCBI Taxonomy" id="152367"/>
    <lineage>
        <taxon>Eukaryota</taxon>
        <taxon>Viridiplantae</taxon>
        <taxon>Streptophyta</taxon>
        <taxon>Embryophyta</taxon>
        <taxon>Tracheophyta</taxon>
        <taxon>Spermatophyta</taxon>
        <taxon>Magnoliopsida</taxon>
        <taxon>Ranunculales</taxon>
        <taxon>Menispermaceae</taxon>
        <taxon>Menispermoideae</taxon>
        <taxon>Cissampelideae</taxon>
        <taxon>Stephania</taxon>
    </lineage>
</organism>
<dbReference type="AlphaFoldDB" id="A0AAP0JFC1"/>
<dbReference type="Proteomes" id="UP001419268">
    <property type="component" value="Unassembled WGS sequence"/>
</dbReference>
<evidence type="ECO:0000313" key="2">
    <source>
        <dbReference type="Proteomes" id="UP001419268"/>
    </source>
</evidence>
<evidence type="ECO:0000313" key="1">
    <source>
        <dbReference type="EMBL" id="KAK9131925.1"/>
    </source>
</evidence>